<name>A0A369JVQ4_HYPMA</name>
<dbReference type="CDD" id="cd22903">
    <property type="entry name" value="NI9M"/>
    <property type="match status" value="1"/>
</dbReference>
<keyword evidence="2" id="KW-1133">Transmembrane helix</keyword>
<dbReference type="OrthoDB" id="2093409at2759"/>
<dbReference type="PANTHER" id="PTHR38488">
    <property type="entry name" value="OXIDOREDUCTASE 9.5 KDA SUBUNIT, PUTATIVE (AFU_ORTHOLOGUE AFUA_5G08980)-RELATED"/>
    <property type="match status" value="1"/>
</dbReference>
<proteinExistence type="predicted"/>
<evidence type="ECO:0000313" key="3">
    <source>
        <dbReference type="EMBL" id="RDB26409.1"/>
    </source>
</evidence>
<feature type="transmembrane region" description="Helical" evidence="2">
    <location>
        <begin position="25"/>
        <end position="43"/>
    </location>
</feature>
<dbReference type="STRING" id="39966.A0A369JVQ4"/>
<reference evidence="3" key="1">
    <citation type="submission" date="2018-04" db="EMBL/GenBank/DDBJ databases">
        <title>Whole genome sequencing of Hypsizygus marmoreus.</title>
        <authorList>
            <person name="Choi I.-G."/>
            <person name="Min B."/>
            <person name="Kim J.-G."/>
            <person name="Kim S."/>
            <person name="Oh Y.-L."/>
            <person name="Kong W.-S."/>
            <person name="Park H."/>
            <person name="Jeong J."/>
            <person name="Song E.-S."/>
        </authorList>
    </citation>
    <scope>NUCLEOTIDE SEQUENCE [LARGE SCALE GENOMIC DNA]</scope>
    <source>
        <strain evidence="3">51987-8</strain>
    </source>
</reference>
<evidence type="ECO:0000256" key="2">
    <source>
        <dbReference type="SAM" id="Phobius"/>
    </source>
</evidence>
<dbReference type="AlphaFoldDB" id="A0A369JVQ4"/>
<sequence>MATFLTTPLRQTYRYLQRQAHENTVLFYSCVLGAIGPVMVITIPPIRERFGYRPADPVPTSYPLPKRARRPVQGYEDE</sequence>
<organism evidence="3 4">
    <name type="scientific">Hypsizygus marmoreus</name>
    <name type="common">White beech mushroom</name>
    <name type="synonym">Agaricus marmoreus</name>
    <dbReference type="NCBI Taxonomy" id="39966"/>
    <lineage>
        <taxon>Eukaryota</taxon>
        <taxon>Fungi</taxon>
        <taxon>Dikarya</taxon>
        <taxon>Basidiomycota</taxon>
        <taxon>Agaricomycotina</taxon>
        <taxon>Agaricomycetes</taxon>
        <taxon>Agaricomycetidae</taxon>
        <taxon>Agaricales</taxon>
        <taxon>Tricholomatineae</taxon>
        <taxon>Lyophyllaceae</taxon>
        <taxon>Hypsizygus</taxon>
    </lineage>
</organism>
<dbReference type="EMBL" id="LUEZ02000040">
    <property type="protein sequence ID" value="RDB26409.1"/>
    <property type="molecule type" value="Genomic_DNA"/>
</dbReference>
<keyword evidence="2" id="KW-0812">Transmembrane</keyword>
<dbReference type="PANTHER" id="PTHR38488:SF1">
    <property type="entry name" value="OXIDOREDUCTASE 9.5 KDA SUBUNIT, PUTATIVE (AFU_ORTHOLOGUE AFUA_5G08980)-RELATED"/>
    <property type="match status" value="1"/>
</dbReference>
<keyword evidence="4" id="KW-1185">Reference proteome</keyword>
<dbReference type="Proteomes" id="UP000076154">
    <property type="component" value="Unassembled WGS sequence"/>
</dbReference>
<dbReference type="InParanoid" id="A0A369JVQ4"/>
<dbReference type="InterPro" id="IPR039961">
    <property type="entry name" value="Nuo9.5"/>
</dbReference>
<protein>
    <submittedName>
        <fullName evidence="3">NADH-ubiquinone oxidoreductase 9 subunit</fullName>
    </submittedName>
</protein>
<gene>
    <name evidence="3" type="primary">nuo9.5</name>
    <name evidence="3" type="ORF">Hypma_006566</name>
</gene>
<evidence type="ECO:0000256" key="1">
    <source>
        <dbReference type="SAM" id="MobiDB-lite"/>
    </source>
</evidence>
<comment type="caution">
    <text evidence="3">The sequence shown here is derived from an EMBL/GenBank/DDBJ whole genome shotgun (WGS) entry which is preliminary data.</text>
</comment>
<accession>A0A369JVQ4</accession>
<evidence type="ECO:0000313" key="4">
    <source>
        <dbReference type="Proteomes" id="UP000076154"/>
    </source>
</evidence>
<keyword evidence="2" id="KW-0472">Membrane</keyword>
<feature type="region of interest" description="Disordered" evidence="1">
    <location>
        <begin position="54"/>
        <end position="78"/>
    </location>
</feature>